<evidence type="ECO:0000313" key="13">
    <source>
        <dbReference type="Proteomes" id="UP001217089"/>
    </source>
</evidence>
<feature type="transmembrane region" description="Helical" evidence="10">
    <location>
        <begin position="166"/>
        <end position="186"/>
    </location>
</feature>
<proteinExistence type="predicted"/>
<keyword evidence="13" id="KW-1185">Reference proteome</keyword>
<comment type="subcellular location">
    <subcellularLocation>
        <location evidence="1">Cell membrane</location>
        <topology evidence="1">Multi-pass membrane protein</topology>
    </subcellularLocation>
</comment>
<keyword evidence="6 10" id="KW-0472">Membrane</keyword>
<keyword evidence="8" id="KW-0807">Transducer</keyword>
<gene>
    <name evidence="12" type="ORF">KUTeg_010377</name>
</gene>
<dbReference type="PANTHER" id="PTHR24228:SF74">
    <property type="entry name" value="G-PROTEIN COUPLED RECEPTORS FAMILY 1 PROFILE DOMAIN-CONTAINING PROTEIN"/>
    <property type="match status" value="1"/>
</dbReference>
<dbReference type="SUPFAM" id="SSF81321">
    <property type="entry name" value="Family A G protein-coupled receptor-like"/>
    <property type="match status" value="1"/>
</dbReference>
<feature type="transmembrane region" description="Helical" evidence="10">
    <location>
        <begin position="132"/>
        <end position="154"/>
    </location>
</feature>
<dbReference type="EMBL" id="JARBDR010000440">
    <property type="protein sequence ID" value="KAJ8313004.1"/>
    <property type="molecule type" value="Genomic_DNA"/>
</dbReference>
<keyword evidence="5" id="KW-0297">G-protein coupled receptor</keyword>
<dbReference type="InterPro" id="IPR017452">
    <property type="entry name" value="GPCR_Rhodpsn_7TM"/>
</dbReference>
<evidence type="ECO:0000256" key="9">
    <source>
        <dbReference type="SAM" id="MobiDB-lite"/>
    </source>
</evidence>
<feature type="transmembrane region" description="Helical" evidence="10">
    <location>
        <begin position="283"/>
        <end position="304"/>
    </location>
</feature>
<keyword evidence="7" id="KW-0675">Receptor</keyword>
<feature type="compositionally biased region" description="Polar residues" evidence="9">
    <location>
        <begin position="392"/>
        <end position="412"/>
    </location>
</feature>
<feature type="transmembrane region" description="Helical" evidence="10">
    <location>
        <begin position="217"/>
        <end position="238"/>
    </location>
</feature>
<evidence type="ECO:0000313" key="12">
    <source>
        <dbReference type="EMBL" id="KAJ8313004.1"/>
    </source>
</evidence>
<dbReference type="InterPro" id="IPR000276">
    <property type="entry name" value="GPCR_Rhodpsn"/>
</dbReference>
<dbReference type="PROSITE" id="PS50262">
    <property type="entry name" value="G_PROTEIN_RECEP_F1_2"/>
    <property type="match status" value="1"/>
</dbReference>
<keyword evidence="3 10" id="KW-0812">Transmembrane</keyword>
<keyword evidence="4 10" id="KW-1133">Transmembrane helix</keyword>
<feature type="compositionally biased region" description="Polar residues" evidence="9">
    <location>
        <begin position="420"/>
        <end position="443"/>
    </location>
</feature>
<feature type="region of interest" description="Disordered" evidence="9">
    <location>
        <begin position="368"/>
        <end position="443"/>
    </location>
</feature>
<reference evidence="12 13" key="1">
    <citation type="submission" date="2022-12" db="EMBL/GenBank/DDBJ databases">
        <title>Chromosome-level genome of Tegillarca granosa.</title>
        <authorList>
            <person name="Kim J."/>
        </authorList>
    </citation>
    <scope>NUCLEOTIDE SEQUENCE [LARGE SCALE GENOMIC DNA]</scope>
    <source>
        <strain evidence="12">Teg-2019</strain>
        <tissue evidence="12">Adductor muscle</tissue>
    </source>
</reference>
<feature type="transmembrane region" description="Helical" evidence="10">
    <location>
        <begin position="93"/>
        <end position="112"/>
    </location>
</feature>
<dbReference type="PANTHER" id="PTHR24228">
    <property type="entry name" value="B2 BRADYKININ RECEPTOR/ANGIOTENSIN II RECEPTOR"/>
    <property type="match status" value="1"/>
</dbReference>
<evidence type="ECO:0000256" key="6">
    <source>
        <dbReference type="ARBA" id="ARBA00023136"/>
    </source>
</evidence>
<dbReference type="PRINTS" id="PR00237">
    <property type="entry name" value="GPCRRHODOPSN"/>
</dbReference>
<dbReference type="CDD" id="cd00637">
    <property type="entry name" value="7tm_classA_rhodopsin-like"/>
    <property type="match status" value="1"/>
</dbReference>
<evidence type="ECO:0000256" key="5">
    <source>
        <dbReference type="ARBA" id="ARBA00023040"/>
    </source>
</evidence>
<accession>A0ABQ9F6R4</accession>
<feature type="transmembrane region" description="Helical" evidence="10">
    <location>
        <begin position="60"/>
        <end position="81"/>
    </location>
</feature>
<sequence>MAAGTIINLTASQVLSLKSGALQPGSEGSGYNFLAENENNDVEETSLDRSTTSTYHQEAIYLYFVAITGLLLNLLVVIFLLVRRSMRKLTSAFFIHACFLDFLKAAYCIPIANNLITQQKPSDCEFFGKTYVLIITASVFNMVAMVCTEAYTFGEVNIGGDSRGSVCCILFGIVLVYIASTILHLGPTLIGGNFGFKPQIGSCSFILGEQTGYVAHVMWITILSFAIVGVFHFICKLYKEIQRNQVNRISMLVRSSITIMDDPMTSVCNVRSMIVDSSHRARIFILSTVTFIICWYPLFLLIVIDVHFKVSPKVYQAFSFIAWTQGTIQPLIHICFDRNINLLARYVYCDKYREYMLANNAANLTNPKVVSSTDQMSEHSTADKEPGDSDVESNPNNEMSLSGESINGTGSHEPSPPLIISNTTFENVQSSNPGSSNYVNVES</sequence>
<feature type="domain" description="G-protein coupled receptors family 1 profile" evidence="11">
    <location>
        <begin position="72"/>
        <end position="333"/>
    </location>
</feature>
<evidence type="ECO:0000256" key="8">
    <source>
        <dbReference type="ARBA" id="ARBA00023224"/>
    </source>
</evidence>
<protein>
    <recommendedName>
        <fullName evidence="11">G-protein coupled receptors family 1 profile domain-containing protein</fullName>
    </recommendedName>
</protein>
<comment type="caution">
    <text evidence="12">The sequence shown here is derived from an EMBL/GenBank/DDBJ whole genome shotgun (WGS) entry which is preliminary data.</text>
</comment>
<dbReference type="Gene3D" id="1.20.1070.10">
    <property type="entry name" value="Rhodopsin 7-helix transmembrane proteins"/>
    <property type="match status" value="1"/>
</dbReference>
<feature type="compositionally biased region" description="Basic and acidic residues" evidence="9">
    <location>
        <begin position="376"/>
        <end position="387"/>
    </location>
</feature>
<dbReference type="Proteomes" id="UP001217089">
    <property type="component" value="Unassembled WGS sequence"/>
</dbReference>
<evidence type="ECO:0000256" key="7">
    <source>
        <dbReference type="ARBA" id="ARBA00023170"/>
    </source>
</evidence>
<evidence type="ECO:0000256" key="1">
    <source>
        <dbReference type="ARBA" id="ARBA00004651"/>
    </source>
</evidence>
<evidence type="ECO:0000256" key="3">
    <source>
        <dbReference type="ARBA" id="ARBA00022692"/>
    </source>
</evidence>
<dbReference type="Pfam" id="PF00001">
    <property type="entry name" value="7tm_1"/>
    <property type="match status" value="1"/>
</dbReference>
<evidence type="ECO:0000256" key="2">
    <source>
        <dbReference type="ARBA" id="ARBA00022475"/>
    </source>
</evidence>
<name>A0ABQ9F6R4_TEGGR</name>
<evidence type="ECO:0000256" key="10">
    <source>
        <dbReference type="SAM" id="Phobius"/>
    </source>
</evidence>
<evidence type="ECO:0000259" key="11">
    <source>
        <dbReference type="PROSITE" id="PS50262"/>
    </source>
</evidence>
<evidence type="ECO:0000256" key="4">
    <source>
        <dbReference type="ARBA" id="ARBA00022989"/>
    </source>
</evidence>
<organism evidence="12 13">
    <name type="scientific">Tegillarca granosa</name>
    <name type="common">Malaysian cockle</name>
    <name type="synonym">Anadara granosa</name>
    <dbReference type="NCBI Taxonomy" id="220873"/>
    <lineage>
        <taxon>Eukaryota</taxon>
        <taxon>Metazoa</taxon>
        <taxon>Spiralia</taxon>
        <taxon>Lophotrochozoa</taxon>
        <taxon>Mollusca</taxon>
        <taxon>Bivalvia</taxon>
        <taxon>Autobranchia</taxon>
        <taxon>Pteriomorphia</taxon>
        <taxon>Arcoida</taxon>
        <taxon>Arcoidea</taxon>
        <taxon>Arcidae</taxon>
        <taxon>Tegillarca</taxon>
    </lineage>
</organism>
<keyword evidence="2" id="KW-1003">Cell membrane</keyword>